<proteinExistence type="predicted"/>
<gene>
    <name evidence="3" type="ORF">RHTO0S_06e02432g</name>
</gene>
<name>A0A061AWF0_RHOTO</name>
<evidence type="ECO:0000256" key="1">
    <source>
        <dbReference type="SAM" id="MobiDB-lite"/>
    </source>
</evidence>
<dbReference type="EMBL" id="LK052941">
    <property type="protein sequence ID" value="CDR41503.1"/>
    <property type="molecule type" value="Genomic_DNA"/>
</dbReference>
<reference evidence="3" key="1">
    <citation type="journal article" date="2014" name="Genome Announc.">
        <title>Draft genome sequence of Rhodosporidium toruloides CECT1137, an oleaginous yeast of biotechnological interest.</title>
        <authorList>
            <person name="Morin N."/>
            <person name="Calcas X."/>
            <person name="Devillers H."/>
            <person name="Durrens P."/>
            <person name="Sherman D.J."/>
            <person name="Nicaud J.-M."/>
            <person name="Neuveglise C."/>
        </authorList>
    </citation>
    <scope>NUCLEOTIDE SEQUENCE</scope>
    <source>
        <strain evidence="3">CECT1137</strain>
    </source>
</reference>
<keyword evidence="2" id="KW-0472">Membrane</keyword>
<feature type="region of interest" description="Disordered" evidence="1">
    <location>
        <begin position="80"/>
        <end position="142"/>
    </location>
</feature>
<accession>A0A061AWF0</accession>
<protein>
    <submittedName>
        <fullName evidence="3">RHTO0S06e02432g1_1</fullName>
    </submittedName>
</protein>
<dbReference type="OrthoDB" id="3260758at2759"/>
<dbReference type="AlphaFoldDB" id="A0A061AWF0"/>
<keyword evidence="2" id="KW-1133">Transmembrane helix</keyword>
<evidence type="ECO:0000256" key="2">
    <source>
        <dbReference type="SAM" id="Phobius"/>
    </source>
</evidence>
<sequence length="142" mass="15904">MGLLPSVDPSLVPPFLLVSLPLAYLSYRFYVRLTTIPPSQRPYDPKTGIGRGAPGFQTGVRKVAIPKDLMERIKRGEEVSAEEITAGIERERERLEREERSSASAGEEEAERRKLPENVDEEWLPAVATGTSGKSKARRRKK</sequence>
<feature type="compositionally biased region" description="Basic and acidic residues" evidence="1">
    <location>
        <begin position="88"/>
        <end position="101"/>
    </location>
</feature>
<feature type="transmembrane region" description="Helical" evidence="2">
    <location>
        <begin position="12"/>
        <end position="31"/>
    </location>
</feature>
<evidence type="ECO:0000313" key="3">
    <source>
        <dbReference type="EMBL" id="CDR41503.1"/>
    </source>
</evidence>
<organism evidence="3">
    <name type="scientific">Rhodotorula toruloides</name>
    <name type="common">Yeast</name>
    <name type="synonym">Rhodosporidium toruloides</name>
    <dbReference type="NCBI Taxonomy" id="5286"/>
    <lineage>
        <taxon>Eukaryota</taxon>
        <taxon>Fungi</taxon>
        <taxon>Dikarya</taxon>
        <taxon>Basidiomycota</taxon>
        <taxon>Pucciniomycotina</taxon>
        <taxon>Microbotryomycetes</taxon>
        <taxon>Sporidiobolales</taxon>
        <taxon>Sporidiobolaceae</taxon>
        <taxon>Rhodotorula</taxon>
    </lineage>
</organism>
<keyword evidence="2" id="KW-0812">Transmembrane</keyword>